<protein>
    <recommendedName>
        <fullName evidence="1">Fungal-type protein kinase domain-containing protein</fullName>
    </recommendedName>
</protein>
<evidence type="ECO:0000259" key="1">
    <source>
        <dbReference type="Pfam" id="PF17667"/>
    </source>
</evidence>
<accession>A0A1M2V813</accession>
<reference evidence="2 3" key="1">
    <citation type="submission" date="2016-10" db="EMBL/GenBank/DDBJ databases">
        <title>Genome sequence of the basidiomycete white-rot fungus Trametes pubescens.</title>
        <authorList>
            <person name="Makela M.R."/>
            <person name="Granchi Z."/>
            <person name="Peng M."/>
            <person name="De Vries R.P."/>
            <person name="Grigoriev I."/>
            <person name="Riley R."/>
            <person name="Hilden K."/>
        </authorList>
    </citation>
    <scope>NUCLEOTIDE SEQUENCE [LARGE SCALE GENOMIC DNA]</scope>
    <source>
        <strain evidence="2 3">FBCC735</strain>
    </source>
</reference>
<dbReference type="OrthoDB" id="2791154at2759"/>
<dbReference type="InterPro" id="IPR040976">
    <property type="entry name" value="Pkinase_fungal"/>
</dbReference>
<evidence type="ECO:0000313" key="3">
    <source>
        <dbReference type="Proteomes" id="UP000184267"/>
    </source>
</evidence>
<gene>
    <name evidence="2" type="ORF">TRAPUB_5684</name>
</gene>
<name>A0A1M2V813_TRAPU</name>
<feature type="domain" description="Fungal-type protein kinase" evidence="1">
    <location>
        <begin position="3"/>
        <end position="261"/>
    </location>
</feature>
<organism evidence="2 3">
    <name type="scientific">Trametes pubescens</name>
    <name type="common">White-rot fungus</name>
    <dbReference type="NCBI Taxonomy" id="154538"/>
    <lineage>
        <taxon>Eukaryota</taxon>
        <taxon>Fungi</taxon>
        <taxon>Dikarya</taxon>
        <taxon>Basidiomycota</taxon>
        <taxon>Agaricomycotina</taxon>
        <taxon>Agaricomycetes</taxon>
        <taxon>Polyporales</taxon>
        <taxon>Polyporaceae</taxon>
        <taxon>Trametes</taxon>
    </lineage>
</organism>
<sequence length="482" mass="54633">MITVYHDHARLLRFGPAGVILSEPFNYIEDPEPFCTFLFRYLRASRQARGFDPTATLASSDDLDIFPRLADDQTLPDHVRNALKMAATPGWPLHKLSFEAPWSADGASPVRVDMPKSTRAFLVGRPCYRSDSMMGKGTRAFVAYDLERRTVVFIKDYWRLDLGPDHLTEREVYLKLSKDFEQRPLHVPTFLGGGDVLDARMEVQRSLTHAVVSASRSGQNNTRPGRVHTRLVFKEVCRPLESFKDARELASVVHDALQGQRLHFRTSRRHTDEDMFAAHKHAWKEHEILHCDISAGNILILDIVRDGTVVQSIGLLCDWDLAKKSIYHVLNWCTLKYLPHGSTDMACLPSDMHTIYNMALPDGQGSSLKFRSVQNGYPFVFDLECSPNHPLLELLTRLGHLCQEHYRHFPPRLVAQEAIEGSFEYPSPPEGDHPPPNYQHLYGYDDIFDAFSAALQQTQWSEITKLPDQVPDCAPSCGGPSL</sequence>
<evidence type="ECO:0000313" key="2">
    <source>
        <dbReference type="EMBL" id="OJT03656.1"/>
    </source>
</evidence>
<dbReference type="STRING" id="154538.A0A1M2V813"/>
<comment type="caution">
    <text evidence="2">The sequence shown here is derived from an EMBL/GenBank/DDBJ whole genome shotgun (WGS) entry which is preliminary data.</text>
</comment>
<proteinExistence type="predicted"/>
<dbReference type="AlphaFoldDB" id="A0A1M2V813"/>
<keyword evidence="3" id="KW-1185">Reference proteome</keyword>
<dbReference type="Pfam" id="PF17667">
    <property type="entry name" value="Pkinase_fungal"/>
    <property type="match status" value="1"/>
</dbReference>
<dbReference type="EMBL" id="MNAD01001602">
    <property type="protein sequence ID" value="OJT03656.1"/>
    <property type="molecule type" value="Genomic_DNA"/>
</dbReference>
<dbReference type="OMA" id="HKHAWKE"/>
<dbReference type="Proteomes" id="UP000184267">
    <property type="component" value="Unassembled WGS sequence"/>
</dbReference>